<organism evidence="1 2">
    <name type="scientific">Thiocapsa roseopersicina</name>
    <dbReference type="NCBI Taxonomy" id="1058"/>
    <lineage>
        <taxon>Bacteria</taxon>
        <taxon>Pseudomonadati</taxon>
        <taxon>Pseudomonadota</taxon>
        <taxon>Gammaproteobacteria</taxon>
        <taxon>Chromatiales</taxon>
        <taxon>Chromatiaceae</taxon>
        <taxon>Thiocapsa</taxon>
    </lineage>
</organism>
<evidence type="ECO:0000313" key="1">
    <source>
        <dbReference type="EMBL" id="SDW39146.1"/>
    </source>
</evidence>
<gene>
    <name evidence="1" type="ORF">SAMN05421783_103305</name>
</gene>
<keyword evidence="2" id="KW-1185">Reference proteome</keyword>
<dbReference type="OrthoDB" id="9807959at2"/>
<dbReference type="GO" id="GO:0006355">
    <property type="term" value="P:regulation of DNA-templated transcription"/>
    <property type="evidence" value="ECO:0007669"/>
    <property type="project" value="InterPro"/>
</dbReference>
<dbReference type="EMBL" id="FNNZ01000003">
    <property type="protein sequence ID" value="SDW39146.1"/>
    <property type="molecule type" value="Genomic_DNA"/>
</dbReference>
<dbReference type="SUPFAM" id="SSF47598">
    <property type="entry name" value="Ribbon-helix-helix"/>
    <property type="match status" value="1"/>
</dbReference>
<dbReference type="SUPFAM" id="SSF143100">
    <property type="entry name" value="TTHA1013/TTHA0281-like"/>
    <property type="match status" value="1"/>
</dbReference>
<protein>
    <submittedName>
        <fullName evidence="1">Antitoxin HicB</fullName>
    </submittedName>
</protein>
<evidence type="ECO:0000313" key="2">
    <source>
        <dbReference type="Proteomes" id="UP000198816"/>
    </source>
</evidence>
<dbReference type="InterPro" id="IPR035069">
    <property type="entry name" value="TTHA1013/TTHA0281-like"/>
</dbReference>
<sequence>MADGATIPEALESARDAVTSWILTAREFGDPVPEPGKGGESGRFVQRVPKSLHRKLTARAKQEGVSLNTLVLDFIAEGIGRRESHP</sequence>
<proteinExistence type="predicted"/>
<name>A0A1H2T5E1_THIRO</name>
<accession>A0A1H2T5E1</accession>
<dbReference type="AlphaFoldDB" id="A0A1H2T5E1"/>
<dbReference type="InterPro" id="IPR010985">
    <property type="entry name" value="Ribbon_hlx_hlx"/>
</dbReference>
<dbReference type="InterPro" id="IPR008651">
    <property type="entry name" value="Uncharacterised_HicB"/>
</dbReference>
<dbReference type="RefSeq" id="WP_093028913.1">
    <property type="nucleotide sequence ID" value="NZ_FNNZ01000003.1"/>
</dbReference>
<dbReference type="Pfam" id="PF05534">
    <property type="entry name" value="HicB"/>
    <property type="match status" value="1"/>
</dbReference>
<dbReference type="Proteomes" id="UP000198816">
    <property type="component" value="Unassembled WGS sequence"/>
</dbReference>
<reference evidence="2" key="1">
    <citation type="submission" date="2016-10" db="EMBL/GenBank/DDBJ databases">
        <authorList>
            <person name="Varghese N."/>
            <person name="Submissions S."/>
        </authorList>
    </citation>
    <scope>NUCLEOTIDE SEQUENCE [LARGE SCALE GENOMIC DNA]</scope>
    <source>
        <strain evidence="2">DSM 217</strain>
    </source>
</reference>
<dbReference type="STRING" id="1058.SAMN05421783_103305"/>
<dbReference type="Gene3D" id="3.30.160.250">
    <property type="match status" value="1"/>
</dbReference>